<name>A0A3S1D7S4_9BACL</name>
<dbReference type="EMBL" id="RZNX01000008">
    <property type="protein sequence ID" value="RUT29042.1"/>
    <property type="molecule type" value="Genomic_DNA"/>
</dbReference>
<dbReference type="InterPro" id="IPR010982">
    <property type="entry name" value="Lambda_DNA-bd_dom_sf"/>
</dbReference>
<dbReference type="InterPro" id="IPR001387">
    <property type="entry name" value="Cro/C1-type_HTH"/>
</dbReference>
<dbReference type="InterPro" id="IPR014710">
    <property type="entry name" value="RmlC-like_jellyroll"/>
</dbReference>
<evidence type="ECO:0000256" key="1">
    <source>
        <dbReference type="ARBA" id="ARBA00023125"/>
    </source>
</evidence>
<dbReference type="InterPro" id="IPR011051">
    <property type="entry name" value="RmlC_Cupin_sf"/>
</dbReference>
<dbReference type="AlphaFoldDB" id="A0A3S1D7S4"/>
<dbReference type="CDD" id="cd02209">
    <property type="entry name" value="cupin_XRE_C"/>
    <property type="match status" value="1"/>
</dbReference>
<dbReference type="SUPFAM" id="SSF51182">
    <property type="entry name" value="RmlC-like cupins"/>
    <property type="match status" value="1"/>
</dbReference>
<keyword evidence="1" id="KW-0238">DNA-binding</keyword>
<gene>
    <name evidence="3" type="ORF">EJP77_16530</name>
</gene>
<dbReference type="Proteomes" id="UP000272464">
    <property type="component" value="Unassembled WGS sequence"/>
</dbReference>
<protein>
    <submittedName>
        <fullName evidence="3">XRE family transcriptional regulator</fullName>
    </submittedName>
</protein>
<accession>A0A3S1D7S4</accession>
<dbReference type="Pfam" id="PF01381">
    <property type="entry name" value="HTH_3"/>
    <property type="match status" value="1"/>
</dbReference>
<evidence type="ECO:0000313" key="4">
    <source>
        <dbReference type="Proteomes" id="UP000272464"/>
    </source>
</evidence>
<dbReference type="Gene3D" id="1.10.260.40">
    <property type="entry name" value="lambda repressor-like DNA-binding domains"/>
    <property type="match status" value="1"/>
</dbReference>
<sequence>MDIGSNIRSIRKSKNLSIGQICEKTGLSQGFMSQVENNKTSPSIATLDNIAGALDVPLAFLLLKKDERMHIIRKEERRKTIYGKEQFQVEHLSDRGNVKMMLVEMPPGASTEEAHAHAGEEIHFVIQGTVYAEQGEVSATLNAGDAFSWKACFPHYVKNIGEGPAVILISVHRDGGSEDQE</sequence>
<reference evidence="3 4" key="1">
    <citation type="submission" date="2018-12" db="EMBL/GenBank/DDBJ databases">
        <authorList>
            <person name="Sun L."/>
            <person name="Chen Z."/>
        </authorList>
    </citation>
    <scope>NUCLEOTIDE SEQUENCE [LARGE SCALE GENOMIC DNA]</scope>
    <source>
        <strain evidence="3 4">3-5-3</strain>
    </source>
</reference>
<dbReference type="CDD" id="cd00093">
    <property type="entry name" value="HTH_XRE"/>
    <property type="match status" value="1"/>
</dbReference>
<dbReference type="GO" id="GO:0005829">
    <property type="term" value="C:cytosol"/>
    <property type="evidence" value="ECO:0007669"/>
    <property type="project" value="TreeGrafter"/>
</dbReference>
<organism evidence="3 4">
    <name type="scientific">Paenibacillus zeisoli</name>
    <dbReference type="NCBI Taxonomy" id="2496267"/>
    <lineage>
        <taxon>Bacteria</taxon>
        <taxon>Bacillati</taxon>
        <taxon>Bacillota</taxon>
        <taxon>Bacilli</taxon>
        <taxon>Bacillales</taxon>
        <taxon>Paenibacillaceae</taxon>
        <taxon>Paenibacillus</taxon>
    </lineage>
</organism>
<comment type="caution">
    <text evidence="3">The sequence shown here is derived from an EMBL/GenBank/DDBJ whole genome shotgun (WGS) entry which is preliminary data.</text>
</comment>
<dbReference type="RefSeq" id="WP_127200390.1">
    <property type="nucleotide sequence ID" value="NZ_RZNX01000008.1"/>
</dbReference>
<dbReference type="PANTHER" id="PTHR46797">
    <property type="entry name" value="HTH-TYPE TRANSCRIPTIONAL REGULATOR"/>
    <property type="match status" value="1"/>
</dbReference>
<dbReference type="GO" id="GO:0003677">
    <property type="term" value="F:DNA binding"/>
    <property type="evidence" value="ECO:0007669"/>
    <property type="project" value="UniProtKB-KW"/>
</dbReference>
<dbReference type="GO" id="GO:0003700">
    <property type="term" value="F:DNA-binding transcription factor activity"/>
    <property type="evidence" value="ECO:0007669"/>
    <property type="project" value="TreeGrafter"/>
</dbReference>
<dbReference type="InterPro" id="IPR013096">
    <property type="entry name" value="Cupin_2"/>
</dbReference>
<feature type="domain" description="HTH cro/C1-type" evidence="2">
    <location>
        <begin position="7"/>
        <end position="61"/>
    </location>
</feature>
<proteinExistence type="predicted"/>
<dbReference type="OrthoDB" id="9814553at2"/>
<keyword evidence="4" id="KW-1185">Reference proteome</keyword>
<dbReference type="Pfam" id="PF07883">
    <property type="entry name" value="Cupin_2"/>
    <property type="match status" value="1"/>
</dbReference>
<dbReference type="PROSITE" id="PS50943">
    <property type="entry name" value="HTH_CROC1"/>
    <property type="match status" value="1"/>
</dbReference>
<dbReference type="SMART" id="SM00530">
    <property type="entry name" value="HTH_XRE"/>
    <property type="match status" value="1"/>
</dbReference>
<evidence type="ECO:0000259" key="2">
    <source>
        <dbReference type="PROSITE" id="PS50943"/>
    </source>
</evidence>
<dbReference type="InterPro" id="IPR050807">
    <property type="entry name" value="TransReg_Diox_bact_type"/>
</dbReference>
<dbReference type="SUPFAM" id="SSF47413">
    <property type="entry name" value="lambda repressor-like DNA-binding domains"/>
    <property type="match status" value="1"/>
</dbReference>
<dbReference type="Gene3D" id="2.60.120.10">
    <property type="entry name" value="Jelly Rolls"/>
    <property type="match status" value="1"/>
</dbReference>
<evidence type="ECO:0000313" key="3">
    <source>
        <dbReference type="EMBL" id="RUT29042.1"/>
    </source>
</evidence>
<dbReference type="PANTHER" id="PTHR46797:SF2">
    <property type="entry name" value="TRANSCRIPTIONAL REGULATOR"/>
    <property type="match status" value="1"/>
</dbReference>